<dbReference type="STRING" id="930992.A0A0D0A2K9"/>
<reference evidence="2" key="2">
    <citation type="submission" date="2015-01" db="EMBL/GenBank/DDBJ databases">
        <title>Evolutionary Origins and Diversification of the Mycorrhizal Mutualists.</title>
        <authorList>
            <consortium name="DOE Joint Genome Institute"/>
            <consortium name="Mycorrhizal Genomics Consortium"/>
            <person name="Kohler A."/>
            <person name="Kuo A."/>
            <person name="Nagy L.G."/>
            <person name="Floudas D."/>
            <person name="Copeland A."/>
            <person name="Barry K.W."/>
            <person name="Cichocki N."/>
            <person name="Veneault-Fourrey C."/>
            <person name="LaButti K."/>
            <person name="Lindquist E.A."/>
            <person name="Lipzen A."/>
            <person name="Lundell T."/>
            <person name="Morin E."/>
            <person name="Murat C."/>
            <person name="Riley R."/>
            <person name="Ohm R."/>
            <person name="Sun H."/>
            <person name="Tunlid A."/>
            <person name="Henrissat B."/>
            <person name="Grigoriev I.V."/>
            <person name="Hibbett D.S."/>
            <person name="Martin F."/>
        </authorList>
    </citation>
    <scope>NUCLEOTIDE SEQUENCE [LARGE SCALE GENOMIC DNA]</scope>
    <source>
        <strain evidence="2">UH-Slu-Lm8-n1</strain>
    </source>
</reference>
<dbReference type="OrthoDB" id="3208495at2759"/>
<dbReference type="InParanoid" id="A0A0D0A2K9"/>
<dbReference type="AlphaFoldDB" id="A0A0D0A2K9"/>
<proteinExistence type="predicted"/>
<reference evidence="1 2" key="1">
    <citation type="submission" date="2014-04" db="EMBL/GenBank/DDBJ databases">
        <authorList>
            <consortium name="DOE Joint Genome Institute"/>
            <person name="Kuo A."/>
            <person name="Ruytinx J."/>
            <person name="Rineau F."/>
            <person name="Colpaert J."/>
            <person name="Kohler A."/>
            <person name="Nagy L.G."/>
            <person name="Floudas D."/>
            <person name="Copeland A."/>
            <person name="Barry K.W."/>
            <person name="Cichocki N."/>
            <person name="Veneault-Fourrey C."/>
            <person name="LaButti K."/>
            <person name="Lindquist E.A."/>
            <person name="Lipzen A."/>
            <person name="Lundell T."/>
            <person name="Morin E."/>
            <person name="Murat C."/>
            <person name="Sun H."/>
            <person name="Tunlid A."/>
            <person name="Henrissat B."/>
            <person name="Grigoriev I.V."/>
            <person name="Hibbett D.S."/>
            <person name="Martin F."/>
            <person name="Nordberg H.P."/>
            <person name="Cantor M.N."/>
            <person name="Hua S.X."/>
        </authorList>
    </citation>
    <scope>NUCLEOTIDE SEQUENCE [LARGE SCALE GENOMIC DNA]</scope>
    <source>
        <strain evidence="1 2">UH-Slu-Lm8-n1</strain>
    </source>
</reference>
<feature type="non-terminal residue" evidence="1">
    <location>
        <position position="1"/>
    </location>
</feature>
<sequence>YPNKSSFLLGDWFWNGGIQKSHKSFKELLRIISDSEFRSEDIRATRWNLINNQLGSSADDAEAHDDVTFEGAGWKKTAINIKIPIHKRAENPGIHDYLTTDLYHRPLVSVIQEKLANEKHDELFHYQPYELLWNHGGSERSIRVHGELYNSDAFIQAHREVQESPPEPGC</sequence>
<organism evidence="1 2">
    <name type="scientific">Suillus luteus UH-Slu-Lm8-n1</name>
    <dbReference type="NCBI Taxonomy" id="930992"/>
    <lineage>
        <taxon>Eukaryota</taxon>
        <taxon>Fungi</taxon>
        <taxon>Dikarya</taxon>
        <taxon>Basidiomycota</taxon>
        <taxon>Agaricomycotina</taxon>
        <taxon>Agaricomycetes</taxon>
        <taxon>Agaricomycetidae</taxon>
        <taxon>Boletales</taxon>
        <taxon>Suillineae</taxon>
        <taxon>Suillaceae</taxon>
        <taxon>Suillus</taxon>
    </lineage>
</organism>
<dbReference type="HOGENOM" id="CLU_042836_1_1_1"/>
<keyword evidence="2" id="KW-1185">Reference proteome</keyword>
<protein>
    <submittedName>
        <fullName evidence="1">Uncharacterized protein</fullName>
    </submittedName>
</protein>
<name>A0A0D0A2K9_9AGAM</name>
<evidence type="ECO:0000313" key="2">
    <source>
        <dbReference type="Proteomes" id="UP000054485"/>
    </source>
</evidence>
<accession>A0A0D0A2K9</accession>
<dbReference type="Proteomes" id="UP000054485">
    <property type="component" value="Unassembled WGS sequence"/>
</dbReference>
<feature type="non-terminal residue" evidence="1">
    <location>
        <position position="170"/>
    </location>
</feature>
<dbReference type="EMBL" id="KN836259">
    <property type="protein sequence ID" value="KIK32394.1"/>
    <property type="molecule type" value="Genomic_DNA"/>
</dbReference>
<gene>
    <name evidence="1" type="ORF">CY34DRAFT_65921</name>
</gene>
<evidence type="ECO:0000313" key="1">
    <source>
        <dbReference type="EMBL" id="KIK32394.1"/>
    </source>
</evidence>